<organism evidence="1 2">
    <name type="scientific">Limnofasciculus baicalensis BBK-W-15</name>
    <dbReference type="NCBI Taxonomy" id="2699891"/>
    <lineage>
        <taxon>Bacteria</taxon>
        <taxon>Bacillati</taxon>
        <taxon>Cyanobacteriota</taxon>
        <taxon>Cyanophyceae</taxon>
        <taxon>Coleofasciculales</taxon>
        <taxon>Coleofasciculaceae</taxon>
        <taxon>Limnofasciculus</taxon>
        <taxon>Limnofasciculus baicalensis</taxon>
    </lineage>
</organism>
<evidence type="ECO:0000313" key="1">
    <source>
        <dbReference type="EMBL" id="MCP2730109.1"/>
    </source>
</evidence>
<proteinExistence type="predicted"/>
<keyword evidence="2" id="KW-1185">Reference proteome</keyword>
<reference evidence="1" key="1">
    <citation type="submission" date="2022-06" db="EMBL/GenBank/DDBJ databases">
        <title>New cyanobacteria of genus Symplocastrum in benthos of Lake Baikal.</title>
        <authorList>
            <person name="Sorokovikova E."/>
            <person name="Tikhonova I."/>
            <person name="Krasnopeev A."/>
            <person name="Evseev P."/>
            <person name="Gladkikh A."/>
            <person name="Belykh O."/>
        </authorList>
    </citation>
    <scope>NUCLEOTIDE SEQUENCE</scope>
    <source>
        <strain evidence="1">BBK-W-15</strain>
    </source>
</reference>
<accession>A0AAE3KN97</accession>
<dbReference type="InterPro" id="IPR005368">
    <property type="entry name" value="UPF0175"/>
</dbReference>
<dbReference type="RefSeq" id="WP_256529321.1">
    <property type="nucleotide sequence ID" value="NZ_JAMZMM010000169.1"/>
</dbReference>
<dbReference type="Pfam" id="PF03683">
    <property type="entry name" value="UPF0175"/>
    <property type="match status" value="1"/>
</dbReference>
<evidence type="ECO:0000313" key="2">
    <source>
        <dbReference type="Proteomes" id="UP001204953"/>
    </source>
</evidence>
<protein>
    <submittedName>
        <fullName evidence="1">UPF0175 family protein</fullName>
    </submittedName>
</protein>
<sequence>MREIALQLYSQNLFTFGQARRLTNLSVWEFQKILAQRNISRHYDESDLLEDIATIAKI</sequence>
<gene>
    <name evidence="1" type="ORF">NJ959_16885</name>
</gene>
<dbReference type="Proteomes" id="UP001204953">
    <property type="component" value="Unassembled WGS sequence"/>
</dbReference>
<comment type="caution">
    <text evidence="1">The sequence shown here is derived from an EMBL/GenBank/DDBJ whole genome shotgun (WGS) entry which is preliminary data.</text>
</comment>
<dbReference type="EMBL" id="JAMZMM010000169">
    <property type="protein sequence ID" value="MCP2730109.1"/>
    <property type="molecule type" value="Genomic_DNA"/>
</dbReference>
<name>A0AAE3KN97_9CYAN</name>
<dbReference type="AlphaFoldDB" id="A0AAE3KN97"/>